<keyword evidence="5" id="KW-0448">Lipopolysaccharide biosynthesis</keyword>
<dbReference type="Proteomes" id="UP001549251">
    <property type="component" value="Unassembled WGS sequence"/>
</dbReference>
<dbReference type="SUPFAM" id="SSF53448">
    <property type="entry name" value="Nucleotide-diphospho-sugar transferases"/>
    <property type="match status" value="1"/>
</dbReference>
<evidence type="ECO:0000259" key="9">
    <source>
        <dbReference type="Pfam" id="PF00535"/>
    </source>
</evidence>
<dbReference type="EC" id="2.4.-.-" evidence="10"/>
<feature type="transmembrane region" description="Helical" evidence="8">
    <location>
        <begin position="245"/>
        <end position="266"/>
    </location>
</feature>
<keyword evidence="11" id="KW-1185">Reference proteome</keyword>
<dbReference type="Pfam" id="PF00535">
    <property type="entry name" value="Glycos_transf_2"/>
    <property type="match status" value="1"/>
</dbReference>
<dbReference type="CDD" id="cd04187">
    <property type="entry name" value="DPM1_like_bac"/>
    <property type="match status" value="1"/>
</dbReference>
<comment type="caution">
    <text evidence="10">The sequence shown here is derived from an EMBL/GenBank/DDBJ whole genome shotgun (WGS) entry which is preliminary data.</text>
</comment>
<gene>
    <name evidence="10" type="ORF">ABIE04_002864</name>
</gene>
<dbReference type="InterPro" id="IPR029044">
    <property type="entry name" value="Nucleotide-diphossugar_trans"/>
</dbReference>
<protein>
    <submittedName>
        <fullName evidence="10">Glycosyltransferase involved in cell wall biosynthesis</fullName>
        <ecNumber evidence="10">2.4.-.-</ecNumber>
    </submittedName>
</protein>
<evidence type="ECO:0000256" key="8">
    <source>
        <dbReference type="SAM" id="Phobius"/>
    </source>
</evidence>
<evidence type="ECO:0000256" key="6">
    <source>
        <dbReference type="ARBA" id="ARBA00022989"/>
    </source>
</evidence>
<dbReference type="InterPro" id="IPR050256">
    <property type="entry name" value="Glycosyltransferase_2"/>
</dbReference>
<keyword evidence="2 10" id="KW-0328">Glycosyltransferase</keyword>
<dbReference type="InterPro" id="IPR001173">
    <property type="entry name" value="Glyco_trans_2-like"/>
</dbReference>
<keyword evidence="3 10" id="KW-0808">Transferase</keyword>
<keyword evidence="6 8" id="KW-1133">Transmembrane helix</keyword>
<evidence type="ECO:0000256" key="1">
    <source>
        <dbReference type="ARBA" id="ARBA00022475"/>
    </source>
</evidence>
<proteinExistence type="predicted"/>
<dbReference type="GO" id="GO:0016757">
    <property type="term" value="F:glycosyltransferase activity"/>
    <property type="evidence" value="ECO:0007669"/>
    <property type="project" value="UniProtKB-KW"/>
</dbReference>
<evidence type="ECO:0000256" key="3">
    <source>
        <dbReference type="ARBA" id="ARBA00022679"/>
    </source>
</evidence>
<feature type="transmembrane region" description="Helical" evidence="8">
    <location>
        <begin position="278"/>
        <end position="303"/>
    </location>
</feature>
<accession>A0ABV2Q0K1</accession>
<name>A0ABV2Q0K1_9GAMM</name>
<reference evidence="10 11" key="1">
    <citation type="submission" date="2024-06" db="EMBL/GenBank/DDBJ databases">
        <title>Sorghum-associated microbial communities from plants grown in Nebraska, USA.</title>
        <authorList>
            <person name="Schachtman D."/>
        </authorList>
    </citation>
    <scope>NUCLEOTIDE SEQUENCE [LARGE SCALE GENOMIC DNA]</scope>
    <source>
        <strain evidence="10 11">1757</strain>
    </source>
</reference>
<keyword evidence="7 8" id="KW-0472">Membrane</keyword>
<dbReference type="PANTHER" id="PTHR48090:SF3">
    <property type="entry name" value="UNDECAPRENYL-PHOSPHATE 4-DEOXY-4-FORMAMIDO-L-ARABINOSE TRANSFERASE"/>
    <property type="match status" value="1"/>
</dbReference>
<evidence type="ECO:0000313" key="11">
    <source>
        <dbReference type="Proteomes" id="UP001549251"/>
    </source>
</evidence>
<sequence>MNGSTMSDNLANPTSDVPVPDVSIVVPVYGGSAALPELCRRLDQALQSAGLNHEVILVDDRGQPDTWGVICAIAARYPRVRGLRLGRNFGQHAATICGIAHAHGEWIVTMDDDLEHPPESVPTLLAAGDEDHPLVYGTFEKRTHAAYRNLSSELMRRMLKRAFPDLNEDYCSFRAIHAPLAKQLDRFGFDRPYIDGMLSWLTSSTRSVSVPHQQRQHGESTYTMRKLLSHAANIFVTFSYLPLRIATFGGAALAAISFLYLLYVVYGRLSGSITNPGYASLMSVVLFACGIQLLILGVVGEYVGRLMGATFRRPVYVVDCDTGSQ</sequence>
<keyword evidence="4 8" id="KW-0812">Transmembrane</keyword>
<evidence type="ECO:0000256" key="7">
    <source>
        <dbReference type="ARBA" id="ARBA00023136"/>
    </source>
</evidence>
<evidence type="ECO:0000256" key="5">
    <source>
        <dbReference type="ARBA" id="ARBA00022985"/>
    </source>
</evidence>
<evidence type="ECO:0000256" key="4">
    <source>
        <dbReference type="ARBA" id="ARBA00022692"/>
    </source>
</evidence>
<dbReference type="Gene3D" id="3.90.550.10">
    <property type="entry name" value="Spore Coat Polysaccharide Biosynthesis Protein SpsA, Chain A"/>
    <property type="match status" value="1"/>
</dbReference>
<keyword evidence="1" id="KW-1003">Cell membrane</keyword>
<dbReference type="PANTHER" id="PTHR48090">
    <property type="entry name" value="UNDECAPRENYL-PHOSPHATE 4-DEOXY-4-FORMAMIDO-L-ARABINOSE TRANSFERASE-RELATED"/>
    <property type="match status" value="1"/>
</dbReference>
<evidence type="ECO:0000313" key="10">
    <source>
        <dbReference type="EMBL" id="MET4570485.1"/>
    </source>
</evidence>
<feature type="domain" description="Glycosyltransferase 2-like" evidence="9">
    <location>
        <begin position="23"/>
        <end position="154"/>
    </location>
</feature>
<dbReference type="EMBL" id="JBEPSD010000003">
    <property type="protein sequence ID" value="MET4570485.1"/>
    <property type="molecule type" value="Genomic_DNA"/>
</dbReference>
<evidence type="ECO:0000256" key="2">
    <source>
        <dbReference type="ARBA" id="ARBA00022676"/>
    </source>
</evidence>
<organism evidence="10 11">
    <name type="scientific">Rhodanobacter soli</name>
    <dbReference type="NCBI Taxonomy" id="590609"/>
    <lineage>
        <taxon>Bacteria</taxon>
        <taxon>Pseudomonadati</taxon>
        <taxon>Pseudomonadota</taxon>
        <taxon>Gammaproteobacteria</taxon>
        <taxon>Lysobacterales</taxon>
        <taxon>Rhodanobacteraceae</taxon>
        <taxon>Rhodanobacter</taxon>
    </lineage>
</organism>